<dbReference type="AlphaFoldDB" id="A0A0C9UBV4"/>
<dbReference type="OrthoDB" id="3043057at2759"/>
<keyword evidence="3" id="KW-1185">Reference proteome</keyword>
<feature type="transmembrane region" description="Helical" evidence="1">
    <location>
        <begin position="105"/>
        <end position="125"/>
    </location>
</feature>
<feature type="transmembrane region" description="Helical" evidence="1">
    <location>
        <begin position="69"/>
        <end position="99"/>
    </location>
</feature>
<evidence type="ECO:0000313" key="3">
    <source>
        <dbReference type="Proteomes" id="UP000054279"/>
    </source>
</evidence>
<reference evidence="2 3" key="1">
    <citation type="submission" date="2014-06" db="EMBL/GenBank/DDBJ databases">
        <title>Evolutionary Origins and Diversification of the Mycorrhizal Mutualists.</title>
        <authorList>
            <consortium name="DOE Joint Genome Institute"/>
            <consortium name="Mycorrhizal Genomics Consortium"/>
            <person name="Kohler A."/>
            <person name="Kuo A."/>
            <person name="Nagy L.G."/>
            <person name="Floudas D."/>
            <person name="Copeland A."/>
            <person name="Barry K.W."/>
            <person name="Cichocki N."/>
            <person name="Veneault-Fourrey C."/>
            <person name="LaButti K."/>
            <person name="Lindquist E.A."/>
            <person name="Lipzen A."/>
            <person name="Lundell T."/>
            <person name="Morin E."/>
            <person name="Murat C."/>
            <person name="Riley R."/>
            <person name="Ohm R."/>
            <person name="Sun H."/>
            <person name="Tunlid A."/>
            <person name="Henrissat B."/>
            <person name="Grigoriev I.V."/>
            <person name="Hibbett D.S."/>
            <person name="Martin F."/>
        </authorList>
    </citation>
    <scope>NUCLEOTIDE SEQUENCE [LARGE SCALE GENOMIC DNA]</scope>
    <source>
        <strain evidence="2 3">SS14</strain>
    </source>
</reference>
<dbReference type="EMBL" id="KN837143">
    <property type="protein sequence ID" value="KIJ40608.1"/>
    <property type="molecule type" value="Genomic_DNA"/>
</dbReference>
<name>A0A0C9UBV4_SPHS4</name>
<organism evidence="2 3">
    <name type="scientific">Sphaerobolus stellatus (strain SS14)</name>
    <dbReference type="NCBI Taxonomy" id="990650"/>
    <lineage>
        <taxon>Eukaryota</taxon>
        <taxon>Fungi</taxon>
        <taxon>Dikarya</taxon>
        <taxon>Basidiomycota</taxon>
        <taxon>Agaricomycotina</taxon>
        <taxon>Agaricomycetes</taxon>
        <taxon>Phallomycetidae</taxon>
        <taxon>Geastrales</taxon>
        <taxon>Sphaerobolaceae</taxon>
        <taxon>Sphaerobolus</taxon>
    </lineage>
</organism>
<keyword evidence="1" id="KW-1133">Transmembrane helix</keyword>
<feature type="transmembrane region" description="Helical" evidence="1">
    <location>
        <begin position="28"/>
        <end position="48"/>
    </location>
</feature>
<evidence type="ECO:0000256" key="1">
    <source>
        <dbReference type="SAM" id="Phobius"/>
    </source>
</evidence>
<dbReference type="Proteomes" id="UP000054279">
    <property type="component" value="Unassembled WGS sequence"/>
</dbReference>
<evidence type="ECO:0000313" key="2">
    <source>
        <dbReference type="EMBL" id="KIJ40608.1"/>
    </source>
</evidence>
<proteinExistence type="predicted"/>
<accession>A0A0C9UBV4</accession>
<dbReference type="HOGENOM" id="CLU_095419_0_0_1"/>
<protein>
    <submittedName>
        <fullName evidence="2">Uncharacterized protein</fullName>
    </submittedName>
</protein>
<gene>
    <name evidence="2" type="ORF">M422DRAFT_256580</name>
</gene>
<sequence>MSDPAAALQVTASQVVCNVTFSDLTLPLVSLVVFDTFMFGLTFGRAIYLKRYYFQSSTRLMDIILRDGGLYFIALLMVNSVGLFLIKAPCLNVAIPALIPGNMHLAGALTSILVSRIFLNLRLVAYHSERHPGKPDDITCSLGVSRIPDSTLASFERDRRDVHWLLSDLSSFAEFHVSLPGFDTSLHEEDFENLEDEHYSTILSIQRYRISLRDYNEPRSTVSNDP</sequence>
<keyword evidence="1" id="KW-0812">Transmembrane</keyword>
<keyword evidence="1" id="KW-0472">Membrane</keyword>